<proteinExistence type="predicted"/>
<feature type="region of interest" description="Disordered" evidence="1">
    <location>
        <begin position="1"/>
        <end position="23"/>
    </location>
</feature>
<evidence type="ECO:0000256" key="1">
    <source>
        <dbReference type="SAM" id="MobiDB-lite"/>
    </source>
</evidence>
<accession>A0A5A5RH68</accession>
<sequence>MVSEFIELRAPKSPKTAPKKPKYPDEPDYCWWHNYCWRANAVRPYKIDAPKGGKEREKRGKGLQSPPDTGHHPKTAVEVEVAAAVVAAAVSGTAVIRSG</sequence>
<feature type="region of interest" description="Disordered" evidence="1">
    <location>
        <begin position="48"/>
        <end position="76"/>
    </location>
</feature>
<dbReference type="AlphaFoldDB" id="A0A5A5RH68"/>
<evidence type="ECO:0000313" key="2">
    <source>
        <dbReference type="EMBL" id="GCA72471.1"/>
    </source>
</evidence>
<dbReference type="EMBL" id="BHVO01000105">
    <property type="protein sequence ID" value="GCA72471.1"/>
    <property type="molecule type" value="Genomic_DNA"/>
</dbReference>
<evidence type="ECO:0000313" key="3">
    <source>
        <dbReference type="Proteomes" id="UP000323569"/>
    </source>
</evidence>
<name>A0A5A5RH68_MICAE</name>
<feature type="compositionally biased region" description="Basic and acidic residues" evidence="1">
    <location>
        <begin position="48"/>
        <end position="60"/>
    </location>
</feature>
<protein>
    <submittedName>
        <fullName evidence="2">Uncharacterized protein</fullName>
    </submittedName>
</protein>
<comment type="caution">
    <text evidence="2">The sequence shown here is derived from an EMBL/GenBank/DDBJ whole genome shotgun (WGS) entry which is preliminary data.</text>
</comment>
<reference evidence="2 3" key="1">
    <citation type="submission" date="2018-09" db="EMBL/GenBank/DDBJ databases">
        <title>Evolutionary history of phycoerythrin pigmentation in the water bloom-forming cyanobacterium Microcystis aeruginosa.</title>
        <authorList>
            <person name="Tanabe Y."/>
            <person name="Tanabe Y."/>
            <person name="Yamaguchi H."/>
        </authorList>
    </citation>
    <scope>NUCLEOTIDE SEQUENCE [LARGE SCALE GENOMIC DNA]</scope>
    <source>
        <strain evidence="2 3">NIES-2519</strain>
    </source>
</reference>
<organism evidence="2 3">
    <name type="scientific">Microcystis aeruginosa NIES-2519</name>
    <dbReference type="NCBI Taxonomy" id="2303981"/>
    <lineage>
        <taxon>Bacteria</taxon>
        <taxon>Bacillati</taxon>
        <taxon>Cyanobacteriota</taxon>
        <taxon>Cyanophyceae</taxon>
        <taxon>Oscillatoriophycideae</taxon>
        <taxon>Chroococcales</taxon>
        <taxon>Microcystaceae</taxon>
        <taxon>Microcystis</taxon>
    </lineage>
</organism>
<feature type="compositionally biased region" description="Basic and acidic residues" evidence="1">
    <location>
        <begin position="1"/>
        <end position="10"/>
    </location>
</feature>
<gene>
    <name evidence="2" type="ORF">MiYa_04024</name>
</gene>
<dbReference type="Proteomes" id="UP000323569">
    <property type="component" value="Unassembled WGS sequence"/>
</dbReference>